<comment type="caution">
    <text evidence="1">The sequence shown here is derived from an EMBL/GenBank/DDBJ whole genome shotgun (WGS) entry which is preliminary data.</text>
</comment>
<evidence type="ECO:0000313" key="2">
    <source>
        <dbReference type="Proteomes" id="UP000018209"/>
    </source>
</evidence>
<name>A0ABQ0ITX0_GLUTH</name>
<reference evidence="1 2" key="1">
    <citation type="submission" date="2013-08" db="EMBL/GenBank/DDBJ databases">
        <title>Gluconobacter thailandicus NBRC 3257 whole genome sequence.</title>
        <authorList>
            <person name="Matsutani M."/>
            <person name="Yakushi T."/>
            <person name="Matsushita K."/>
        </authorList>
    </citation>
    <scope>NUCLEOTIDE SEQUENCE [LARGE SCALE GENOMIC DNA]</scope>
    <source>
        <strain evidence="1 2">NBRC 3257</strain>
    </source>
</reference>
<organism evidence="1 2">
    <name type="scientific">Gluconobacter thailandicus NBRC 3257</name>
    <dbReference type="NCBI Taxonomy" id="1381097"/>
    <lineage>
        <taxon>Bacteria</taxon>
        <taxon>Pseudomonadati</taxon>
        <taxon>Pseudomonadota</taxon>
        <taxon>Alphaproteobacteria</taxon>
        <taxon>Acetobacterales</taxon>
        <taxon>Acetobacteraceae</taxon>
        <taxon>Gluconobacter</taxon>
    </lineage>
</organism>
<keyword evidence="2" id="KW-1185">Reference proteome</keyword>
<sequence length="40" mass="4170">MDEEKAFQGSHPVSGVKPASQSFTLAQPYGAGTISCLQSN</sequence>
<dbReference type="EMBL" id="BASM01000009">
    <property type="protein sequence ID" value="GAD25664.1"/>
    <property type="molecule type" value="Genomic_DNA"/>
</dbReference>
<gene>
    <name evidence="1" type="ORF">NBRC3257_0663</name>
</gene>
<dbReference type="Proteomes" id="UP000018209">
    <property type="component" value="Unassembled WGS sequence"/>
</dbReference>
<proteinExistence type="predicted"/>
<protein>
    <submittedName>
        <fullName evidence="1">Uncharacterized protein</fullName>
    </submittedName>
</protein>
<accession>A0ABQ0ITX0</accession>
<evidence type="ECO:0000313" key="1">
    <source>
        <dbReference type="EMBL" id="GAD25664.1"/>
    </source>
</evidence>